<dbReference type="VEuPathDB" id="FungiDB:CPAG_04078"/>
<dbReference type="CDD" id="cd12148">
    <property type="entry name" value="fungal_TF_MHR"/>
    <property type="match status" value="1"/>
</dbReference>
<dbReference type="GO" id="GO:0005634">
    <property type="term" value="C:nucleus"/>
    <property type="evidence" value="ECO:0007669"/>
    <property type="project" value="UniProtKB-SubCell"/>
</dbReference>
<sequence>MAHIGDMATSKRTVTSCLRCRRRKIRCGRERPHCQNCIRYGYECEYLNSVAGASGYSTLDKSPANSSQSLQGHDELRNRVSQLESLVSKLVAHCGGLAAVSSTNTPPESETLPSGSRDVSEGVISDLGDLLIIDSEPRHMVGSYWRKLAAQHRDLELLLEGHDQDDGVDATCETTTPGLTPSFLFAPPDPNFQPRDCLPEFQGAERLYAIFRSRVDPITRIIHKPTFETDMRAYYFNPAKLGTSPSESQQEDWKNTRTAAAFEALLFAVFYGALNSLSEEEFLQFSQVNNYVGDLNDDVLRSIVQDERQTKHSYLRIFSFALEQSLLRSQILEKPTLNSVTACCLFLFVSCAEADVPSLYALTGVLMRVSRTLALHMDPEALVLIAGKNRRQGNHTPAIMGPIDVERRRRLWHLILHLDLMVSEAHGVDPEPLPLESWPKNVGTALPTNLDDTEIFAGNALLDQSPELAEDRGRVTEMTMQLVRFNTSLCLRRLTSLKVEDIRAESKDAQSTVAPRMEAIIEEMVQRNEKSHLRYCIKDEGFQKYTLVLGKLTEYKVRLLFYHRFLKETEPSRDDRSWNSARQQAMSSAVNLINMYQTALADPLVHQFEWHTRRHSQFHAMLHILNELSTTDIAQLDTETQTLCMQAWAAIDNVAMEPARPSKSGTVEEKLWTFLQCLRTRVRARLSIGTVFDNNAMPESLSIPDLDMTNAFNALSAYQNMDFGNSMDFLDIF</sequence>
<evidence type="ECO:0000256" key="7">
    <source>
        <dbReference type="ARBA" id="ARBA00023242"/>
    </source>
</evidence>
<dbReference type="InterPro" id="IPR001138">
    <property type="entry name" value="Zn2Cys6_DnaBD"/>
</dbReference>
<reference evidence="11 12" key="1">
    <citation type="submission" date="2007-06" db="EMBL/GenBank/DDBJ databases">
        <title>The Genome Sequence of Coccidioides posadasii RMSCC_3488.</title>
        <authorList>
            <consortium name="Coccidioides Genome Resources Consortium"/>
            <consortium name="The Broad Institute Genome Sequencing Platform"/>
            <person name="Henn M.R."/>
            <person name="Sykes S."/>
            <person name="Young S."/>
            <person name="Jaffe D."/>
            <person name="Berlin A."/>
            <person name="Alvarez P."/>
            <person name="Butler J."/>
            <person name="Gnerre S."/>
            <person name="Grabherr M."/>
            <person name="Mauceli E."/>
            <person name="Brockman W."/>
            <person name="Kodira C."/>
            <person name="Alvarado L."/>
            <person name="Zeng Q."/>
            <person name="Crawford M."/>
            <person name="Antoine C."/>
            <person name="Devon K."/>
            <person name="Galgiani J."/>
            <person name="Orsborn K."/>
            <person name="Lewis M.L."/>
            <person name="Nusbaum C."/>
            <person name="Galagan J."/>
            <person name="Birren B."/>
        </authorList>
    </citation>
    <scope>NUCLEOTIDE SEQUENCE [LARGE SCALE GENOMIC DNA]</scope>
    <source>
        <strain evidence="11 12">RMSCC 3488</strain>
    </source>
</reference>
<dbReference type="Gene3D" id="4.10.240.10">
    <property type="entry name" value="Zn(2)-C6 fungal-type DNA-binding domain"/>
    <property type="match status" value="1"/>
</dbReference>
<organism evidence="11 12">
    <name type="scientific">Coccidioides posadasii RMSCC 3488</name>
    <dbReference type="NCBI Taxonomy" id="454284"/>
    <lineage>
        <taxon>Eukaryota</taxon>
        <taxon>Fungi</taxon>
        <taxon>Dikarya</taxon>
        <taxon>Ascomycota</taxon>
        <taxon>Pezizomycotina</taxon>
        <taxon>Eurotiomycetes</taxon>
        <taxon>Eurotiomycetidae</taxon>
        <taxon>Onygenales</taxon>
        <taxon>Onygenaceae</taxon>
        <taxon>Coccidioides</taxon>
    </lineage>
</organism>
<dbReference type="GO" id="GO:0006351">
    <property type="term" value="P:DNA-templated transcription"/>
    <property type="evidence" value="ECO:0007669"/>
    <property type="project" value="InterPro"/>
</dbReference>
<dbReference type="PANTHER" id="PTHR31001">
    <property type="entry name" value="UNCHARACTERIZED TRANSCRIPTIONAL REGULATORY PROTEIN"/>
    <property type="match status" value="1"/>
</dbReference>
<reference evidence="12" key="3">
    <citation type="journal article" date="2010" name="Genome Res.">
        <title>Population genomic sequencing of Coccidioides fungi reveals recent hybridization and transposon control.</title>
        <authorList>
            <person name="Neafsey D.E."/>
            <person name="Barker B.M."/>
            <person name="Sharpton T.J."/>
            <person name="Stajich J.E."/>
            <person name="Park D.J."/>
            <person name="Whiston E."/>
            <person name="Hung C.-Y."/>
            <person name="McMahan C."/>
            <person name="White J."/>
            <person name="Sykes S."/>
            <person name="Heiman D."/>
            <person name="Young S."/>
            <person name="Zeng Q."/>
            <person name="Abouelleil A."/>
            <person name="Aftuck L."/>
            <person name="Bessette D."/>
            <person name="Brown A."/>
            <person name="FitzGerald M."/>
            <person name="Lui A."/>
            <person name="Macdonald J.P."/>
            <person name="Priest M."/>
            <person name="Orbach M.J."/>
            <person name="Galgiani J.N."/>
            <person name="Kirkland T.N."/>
            <person name="Cole G.T."/>
            <person name="Birren B.W."/>
            <person name="Henn M.R."/>
            <person name="Taylor J.W."/>
            <person name="Rounsley S.D."/>
        </authorList>
    </citation>
    <scope>NUCLEOTIDE SEQUENCE [LARGE SCALE GENOMIC DNA]</scope>
    <source>
        <strain evidence="12">RMSCC 3488</strain>
    </source>
</reference>
<dbReference type="PANTHER" id="PTHR31001:SF77">
    <property type="entry name" value="TRANSCRIPTION FACTOR, PUTATIVE (AFU_ORTHOLOGUE AFUA_3G12940)-RELATED"/>
    <property type="match status" value="1"/>
</dbReference>
<dbReference type="PROSITE" id="PS00463">
    <property type="entry name" value="ZN2_CY6_FUNGAL_1"/>
    <property type="match status" value="1"/>
</dbReference>
<dbReference type="Pfam" id="PF00172">
    <property type="entry name" value="Zn_clus"/>
    <property type="match status" value="1"/>
</dbReference>
<dbReference type="EMBL" id="DS268110">
    <property type="protein sequence ID" value="KMM67745.1"/>
    <property type="molecule type" value="Genomic_DNA"/>
</dbReference>
<dbReference type="InterPro" id="IPR050613">
    <property type="entry name" value="Sec_Metabolite_Reg"/>
</dbReference>
<dbReference type="SMART" id="SM00066">
    <property type="entry name" value="GAL4"/>
    <property type="match status" value="1"/>
</dbReference>
<keyword evidence="5" id="KW-0238">DNA-binding</keyword>
<dbReference type="PROSITE" id="PS50048">
    <property type="entry name" value="ZN2_CY6_FUNGAL_2"/>
    <property type="match status" value="1"/>
</dbReference>
<reference evidence="12" key="2">
    <citation type="journal article" date="2009" name="Genome Res.">
        <title>Comparative genomic analyses of the human fungal pathogens Coccidioides and their relatives.</title>
        <authorList>
            <person name="Sharpton T.J."/>
            <person name="Stajich J.E."/>
            <person name="Rounsley S.D."/>
            <person name="Gardner M.J."/>
            <person name="Wortman J.R."/>
            <person name="Jordar V.S."/>
            <person name="Maiti R."/>
            <person name="Kodira C.D."/>
            <person name="Neafsey D.E."/>
            <person name="Zeng Q."/>
            <person name="Hung C.-Y."/>
            <person name="McMahan C."/>
            <person name="Muszewska A."/>
            <person name="Grynberg M."/>
            <person name="Mandel M.A."/>
            <person name="Kellner E.M."/>
            <person name="Barker B.M."/>
            <person name="Galgiani J.N."/>
            <person name="Orbach M.J."/>
            <person name="Kirkland T.N."/>
            <person name="Cole G.T."/>
            <person name="Henn M.R."/>
            <person name="Birren B.W."/>
            <person name="Taylor J.W."/>
        </authorList>
    </citation>
    <scope>NUCLEOTIDE SEQUENCE [LARGE SCALE GENOMIC DNA]</scope>
    <source>
        <strain evidence="12">RMSCC 3488</strain>
    </source>
</reference>
<name>A0A0J6FER5_COCPO</name>
<evidence type="ECO:0000256" key="6">
    <source>
        <dbReference type="ARBA" id="ARBA00023163"/>
    </source>
</evidence>
<dbReference type="Pfam" id="PF04082">
    <property type="entry name" value="Fungal_trans"/>
    <property type="match status" value="1"/>
</dbReference>
<evidence type="ECO:0000256" key="9">
    <source>
        <dbReference type="ARBA" id="ARBA00045154"/>
    </source>
</evidence>
<keyword evidence="6" id="KW-0804">Transcription</keyword>
<dbReference type="AlphaFoldDB" id="A0A0J6FER5"/>
<keyword evidence="3" id="KW-0479">Metal-binding</keyword>
<evidence type="ECO:0000256" key="1">
    <source>
        <dbReference type="ARBA" id="ARBA00004123"/>
    </source>
</evidence>
<evidence type="ECO:0000256" key="3">
    <source>
        <dbReference type="ARBA" id="ARBA00022723"/>
    </source>
</evidence>
<comment type="subcellular location">
    <subcellularLocation>
        <location evidence="1">Nucleus</location>
    </subcellularLocation>
</comment>
<protein>
    <recommendedName>
        <fullName evidence="2">C6 finger domain transcription factor nscR</fullName>
    </recommendedName>
    <alternativeName>
        <fullName evidence="8">Neosartiricin B biosynthesis protein R</fullName>
    </alternativeName>
</protein>
<dbReference type="InterPro" id="IPR036864">
    <property type="entry name" value="Zn2-C6_fun-type_DNA-bd_sf"/>
</dbReference>
<feature type="domain" description="Zn(2)-C6 fungal-type" evidence="10">
    <location>
        <begin position="16"/>
        <end position="46"/>
    </location>
</feature>
<dbReference type="GO" id="GO:0000981">
    <property type="term" value="F:DNA-binding transcription factor activity, RNA polymerase II-specific"/>
    <property type="evidence" value="ECO:0007669"/>
    <property type="project" value="InterPro"/>
</dbReference>
<dbReference type="Proteomes" id="UP000054567">
    <property type="component" value="Unassembled WGS sequence"/>
</dbReference>
<dbReference type="InterPro" id="IPR007219">
    <property type="entry name" value="XnlR_reg_dom"/>
</dbReference>
<comment type="function">
    <text evidence="9">Transcription factor that specifically regulates the neosartoricin B biosynthesis gene cluster.</text>
</comment>
<gene>
    <name evidence="11" type="ORF">CPAG_04078</name>
</gene>
<accession>A0A0J6FER5</accession>
<evidence type="ECO:0000313" key="11">
    <source>
        <dbReference type="EMBL" id="KMM67745.1"/>
    </source>
</evidence>
<dbReference type="SUPFAM" id="SSF57701">
    <property type="entry name" value="Zn2/Cys6 DNA-binding domain"/>
    <property type="match status" value="1"/>
</dbReference>
<evidence type="ECO:0000256" key="5">
    <source>
        <dbReference type="ARBA" id="ARBA00023125"/>
    </source>
</evidence>
<dbReference type="OrthoDB" id="424974at2759"/>
<proteinExistence type="predicted"/>
<dbReference type="GO" id="GO:0003677">
    <property type="term" value="F:DNA binding"/>
    <property type="evidence" value="ECO:0007669"/>
    <property type="project" value="UniProtKB-KW"/>
</dbReference>
<evidence type="ECO:0000256" key="8">
    <source>
        <dbReference type="ARBA" id="ARBA00031692"/>
    </source>
</evidence>
<evidence type="ECO:0000256" key="2">
    <source>
        <dbReference type="ARBA" id="ARBA00018346"/>
    </source>
</evidence>
<evidence type="ECO:0000313" key="12">
    <source>
        <dbReference type="Proteomes" id="UP000054567"/>
    </source>
</evidence>
<evidence type="ECO:0000256" key="4">
    <source>
        <dbReference type="ARBA" id="ARBA00023015"/>
    </source>
</evidence>
<evidence type="ECO:0000259" key="10">
    <source>
        <dbReference type="PROSITE" id="PS50048"/>
    </source>
</evidence>
<keyword evidence="4" id="KW-0805">Transcription regulation</keyword>
<dbReference type="GO" id="GO:0008270">
    <property type="term" value="F:zinc ion binding"/>
    <property type="evidence" value="ECO:0007669"/>
    <property type="project" value="InterPro"/>
</dbReference>
<keyword evidence="7" id="KW-0539">Nucleus</keyword>
<dbReference type="CDD" id="cd00067">
    <property type="entry name" value="GAL4"/>
    <property type="match status" value="1"/>
</dbReference>